<dbReference type="InterPro" id="IPR023393">
    <property type="entry name" value="START-like_dom_sf"/>
</dbReference>
<keyword evidence="4" id="KW-1185">Reference proteome</keyword>
<protein>
    <submittedName>
        <fullName evidence="3">Uncharacterized protein YndB with AHSA1/START domain</fullName>
    </submittedName>
</protein>
<evidence type="ECO:0000313" key="4">
    <source>
        <dbReference type="Proteomes" id="UP000317303"/>
    </source>
</evidence>
<dbReference type="AlphaFoldDB" id="A0A660CFX3"/>
<reference evidence="3 4" key="1">
    <citation type="submission" date="2019-07" db="EMBL/GenBank/DDBJ databases">
        <title>R&amp;d 2014.</title>
        <authorList>
            <person name="Klenk H.-P."/>
        </authorList>
    </citation>
    <scope>NUCLEOTIDE SEQUENCE [LARGE SCALE GENOMIC DNA]</scope>
    <source>
        <strain evidence="3 4">DSM 43194</strain>
    </source>
</reference>
<dbReference type="SUPFAM" id="SSF55961">
    <property type="entry name" value="Bet v1-like"/>
    <property type="match status" value="1"/>
</dbReference>
<dbReference type="Pfam" id="PF08327">
    <property type="entry name" value="AHSA1"/>
    <property type="match status" value="1"/>
</dbReference>
<comment type="similarity">
    <text evidence="1">Belongs to the AHA1 family.</text>
</comment>
<gene>
    <name evidence="3" type="ORF">JD82_01718</name>
</gene>
<sequence length="152" mass="17524">MSDTRRRTDDGWQLRFERRYPHPPAKVWRALTEPEHLGAWYPFAIEELDLRVGGIIRFREPDGAPTDLYAEITELAAERTLAFTEFDAETGAHRLRFMLEADGAGCVLTFEHTFADNPWAEQTFTGWQQCLDVLRTTVDRLGTATTYRTDGR</sequence>
<feature type="domain" description="Activator of Hsp90 ATPase homologue 1/2-like C-terminal" evidence="2">
    <location>
        <begin position="22"/>
        <end position="138"/>
    </location>
</feature>
<dbReference type="InterPro" id="IPR013538">
    <property type="entry name" value="ASHA1/2-like_C"/>
</dbReference>
<evidence type="ECO:0000313" key="3">
    <source>
        <dbReference type="EMBL" id="TWH19881.1"/>
    </source>
</evidence>
<dbReference type="Proteomes" id="UP000317303">
    <property type="component" value="Unassembled WGS sequence"/>
</dbReference>
<accession>A0A660CFX3</accession>
<dbReference type="RefSeq" id="WP_030533529.1">
    <property type="nucleotide sequence ID" value="NZ_JOIJ01000015.1"/>
</dbReference>
<dbReference type="Gene3D" id="3.30.530.20">
    <property type="match status" value="1"/>
</dbReference>
<organism evidence="3 4">
    <name type="scientific">Prauserella rugosa</name>
    <dbReference type="NCBI Taxonomy" id="43354"/>
    <lineage>
        <taxon>Bacteria</taxon>
        <taxon>Bacillati</taxon>
        <taxon>Actinomycetota</taxon>
        <taxon>Actinomycetes</taxon>
        <taxon>Pseudonocardiales</taxon>
        <taxon>Pseudonocardiaceae</taxon>
        <taxon>Prauserella</taxon>
    </lineage>
</organism>
<evidence type="ECO:0000256" key="1">
    <source>
        <dbReference type="ARBA" id="ARBA00006817"/>
    </source>
</evidence>
<name>A0A660CFX3_9PSEU</name>
<proteinExistence type="inferred from homology"/>
<comment type="caution">
    <text evidence="3">The sequence shown here is derived from an EMBL/GenBank/DDBJ whole genome shotgun (WGS) entry which is preliminary data.</text>
</comment>
<evidence type="ECO:0000259" key="2">
    <source>
        <dbReference type="Pfam" id="PF08327"/>
    </source>
</evidence>
<dbReference type="EMBL" id="VLJV01000001">
    <property type="protein sequence ID" value="TWH19881.1"/>
    <property type="molecule type" value="Genomic_DNA"/>
</dbReference>